<dbReference type="InterPro" id="IPR036390">
    <property type="entry name" value="WH_DNA-bd_sf"/>
</dbReference>
<dbReference type="EMBL" id="NPDX01000001">
    <property type="protein sequence ID" value="PJZ84798.1"/>
    <property type="molecule type" value="Genomic_DNA"/>
</dbReference>
<proteinExistence type="inferred from homology"/>
<evidence type="ECO:0000259" key="16">
    <source>
        <dbReference type="PROSITE" id="PS50967"/>
    </source>
</evidence>
<protein>
    <recommendedName>
        <fullName evidence="13">ATP-dependent DNA helicase RecQ</fullName>
        <ecNumber evidence="12">5.6.2.4</ecNumber>
    </recommendedName>
    <alternativeName>
        <fullName evidence="14">DNA 3'-5' helicase RecQ</fullName>
    </alternativeName>
</protein>
<keyword evidence="9" id="KW-0238">DNA-binding</keyword>
<comment type="cofactor">
    <cofactor evidence="2">
        <name>Zn(2+)</name>
        <dbReference type="ChEBI" id="CHEBI:29105"/>
    </cofactor>
</comment>
<evidence type="ECO:0000256" key="6">
    <source>
        <dbReference type="ARBA" id="ARBA00022801"/>
    </source>
</evidence>
<dbReference type="GO" id="GO:0043590">
    <property type="term" value="C:bacterial nucleoid"/>
    <property type="evidence" value="ECO:0007669"/>
    <property type="project" value="TreeGrafter"/>
</dbReference>
<dbReference type="EC" id="5.6.2.4" evidence="12"/>
<keyword evidence="20" id="KW-1185">Reference proteome</keyword>
<dbReference type="GO" id="GO:0046872">
    <property type="term" value="F:metal ion binding"/>
    <property type="evidence" value="ECO:0007669"/>
    <property type="project" value="UniProtKB-KW"/>
</dbReference>
<organism evidence="19 20">
    <name type="scientific">Leptospira harrisiae</name>
    <dbReference type="NCBI Taxonomy" id="2023189"/>
    <lineage>
        <taxon>Bacteria</taxon>
        <taxon>Pseudomonadati</taxon>
        <taxon>Spirochaetota</taxon>
        <taxon>Spirochaetia</taxon>
        <taxon>Leptospirales</taxon>
        <taxon>Leptospiraceae</taxon>
        <taxon>Leptospira</taxon>
    </lineage>
</organism>
<keyword evidence="10" id="KW-0413">Isomerase</keyword>
<keyword evidence="4" id="KW-0479">Metal-binding</keyword>
<comment type="caution">
    <text evidence="19">The sequence shown here is derived from an EMBL/GenBank/DDBJ whole genome shotgun (WGS) entry which is preliminary data.</text>
</comment>
<dbReference type="GO" id="GO:0043138">
    <property type="term" value="F:3'-5' DNA helicase activity"/>
    <property type="evidence" value="ECO:0007669"/>
    <property type="project" value="UniProtKB-EC"/>
</dbReference>
<dbReference type="InterPro" id="IPR044876">
    <property type="entry name" value="HRDC_dom_sf"/>
</dbReference>
<evidence type="ECO:0000256" key="1">
    <source>
        <dbReference type="ARBA" id="ARBA00001946"/>
    </source>
</evidence>
<evidence type="ECO:0000313" key="20">
    <source>
        <dbReference type="Proteomes" id="UP000232145"/>
    </source>
</evidence>
<evidence type="ECO:0000256" key="11">
    <source>
        <dbReference type="ARBA" id="ARBA00034617"/>
    </source>
</evidence>
<evidence type="ECO:0000313" key="19">
    <source>
        <dbReference type="EMBL" id="PJZ84798.1"/>
    </source>
</evidence>
<dbReference type="PANTHER" id="PTHR13710:SF105">
    <property type="entry name" value="ATP-DEPENDENT DNA HELICASE Q1"/>
    <property type="match status" value="1"/>
</dbReference>
<dbReference type="Pfam" id="PF00570">
    <property type="entry name" value="HRDC"/>
    <property type="match status" value="1"/>
</dbReference>
<dbReference type="GO" id="GO:0005524">
    <property type="term" value="F:ATP binding"/>
    <property type="evidence" value="ECO:0007669"/>
    <property type="project" value="UniProtKB-KW"/>
</dbReference>
<dbReference type="Pfam" id="PF00270">
    <property type="entry name" value="DEAD"/>
    <property type="match status" value="1"/>
</dbReference>
<dbReference type="GO" id="GO:0006281">
    <property type="term" value="P:DNA repair"/>
    <property type="evidence" value="ECO:0007669"/>
    <property type="project" value="TreeGrafter"/>
</dbReference>
<sequence length="635" mass="71693">MGNLIVDPFGFAENLRVTLDLRSELKTKFGFSEFRPGQEEAIRSVLTGQDTLAILPTGAGKSLIYQLPAAIQKNKLTLVISPLIALMKDQTESLLAKGIPAAFCNSTQDEVEQMTILAKSVKGEIRVLLVSPERALSNGFLRIFRELDLFALVVDEAHCVSQWGHDFRPEYRQIHILRERHPRPNFPILALTATATTKVQTDVQAALGMKSPNVVLSTFYRPNLKFSVEYPAAERDKADRLIELLEPWKDGRKFPGRCIVYCATRKKTDEVYDLLKDFGFSVGKYHAGRTDGIRERTQNAYSSGKVPILVATNAFGMGMDQPDVRLVVHYQVPASLEAYYQEAGRAGRDGLGSECVLFFKAGDVATQAFMISKETNFKGGDTLLKYIKEYANKEECRQVQLCSYFGETISPCGSCDICTEVGTNLHRTHFLKSEAAKIQKKNEKRDYPLSDWEEETIQNFLKEHPAVFGKTIIAKTLVGKRTKDVLRYRMERNPFHGKLDGIPEEAVVAKLETWVEEKKVLVAGAKYPKLYLPNFAKTKSKLSSSNSDNTNSSQLKLKKPPTLHSQILKELINYRDRKARQLKWKKFMVFQNPVLKRIAERKPKNLSELEATKGVGPAKVERFGNDIIEILSKWD</sequence>
<evidence type="ECO:0000256" key="9">
    <source>
        <dbReference type="ARBA" id="ARBA00023125"/>
    </source>
</evidence>
<dbReference type="SMART" id="SM00490">
    <property type="entry name" value="HELICc"/>
    <property type="match status" value="1"/>
</dbReference>
<dbReference type="InterPro" id="IPR001650">
    <property type="entry name" value="Helicase_C-like"/>
</dbReference>
<evidence type="ECO:0000256" key="8">
    <source>
        <dbReference type="ARBA" id="ARBA00022840"/>
    </source>
</evidence>
<dbReference type="GO" id="GO:0016787">
    <property type="term" value="F:hydrolase activity"/>
    <property type="evidence" value="ECO:0007669"/>
    <property type="project" value="UniProtKB-KW"/>
</dbReference>
<dbReference type="InterPro" id="IPR036388">
    <property type="entry name" value="WH-like_DNA-bd_sf"/>
</dbReference>
<gene>
    <name evidence="19" type="ORF">CH364_00495</name>
</gene>
<dbReference type="Pfam" id="PF16124">
    <property type="entry name" value="RecQ_Zn_bind"/>
    <property type="match status" value="1"/>
</dbReference>
<feature type="domain" description="Helicase C-terminal" evidence="18">
    <location>
        <begin position="240"/>
        <end position="391"/>
    </location>
</feature>
<dbReference type="Gene3D" id="3.40.50.300">
    <property type="entry name" value="P-loop containing nucleotide triphosphate hydrolases"/>
    <property type="match status" value="2"/>
</dbReference>
<dbReference type="Pfam" id="PF00271">
    <property type="entry name" value="Helicase_C"/>
    <property type="match status" value="1"/>
</dbReference>
<dbReference type="SUPFAM" id="SSF52540">
    <property type="entry name" value="P-loop containing nucleoside triphosphate hydrolases"/>
    <property type="match status" value="1"/>
</dbReference>
<dbReference type="SMART" id="SM00487">
    <property type="entry name" value="DEXDc"/>
    <property type="match status" value="1"/>
</dbReference>
<evidence type="ECO:0000256" key="13">
    <source>
        <dbReference type="ARBA" id="ARBA00044535"/>
    </source>
</evidence>
<dbReference type="GO" id="GO:0003677">
    <property type="term" value="F:DNA binding"/>
    <property type="evidence" value="ECO:0007669"/>
    <property type="project" value="UniProtKB-KW"/>
</dbReference>
<dbReference type="PROSITE" id="PS51194">
    <property type="entry name" value="HELICASE_CTER"/>
    <property type="match status" value="1"/>
</dbReference>
<keyword evidence="6" id="KW-0378">Hydrolase</keyword>
<dbReference type="InterPro" id="IPR010997">
    <property type="entry name" value="HRDC-like_sf"/>
</dbReference>
<dbReference type="FunFam" id="3.40.50.300:FF:001389">
    <property type="entry name" value="ATP-dependent DNA helicase RecQ"/>
    <property type="match status" value="1"/>
</dbReference>
<dbReference type="RefSeq" id="WP_100741684.1">
    <property type="nucleotide sequence ID" value="NZ_NPDW01000001.1"/>
</dbReference>
<evidence type="ECO:0000256" key="10">
    <source>
        <dbReference type="ARBA" id="ARBA00023235"/>
    </source>
</evidence>
<evidence type="ECO:0000259" key="18">
    <source>
        <dbReference type="PROSITE" id="PS51194"/>
    </source>
</evidence>
<dbReference type="Gene3D" id="1.10.10.10">
    <property type="entry name" value="Winged helix-like DNA-binding domain superfamily/Winged helix DNA-binding domain"/>
    <property type="match status" value="1"/>
</dbReference>
<evidence type="ECO:0000256" key="15">
    <source>
        <dbReference type="SAM" id="MobiDB-lite"/>
    </source>
</evidence>
<dbReference type="GO" id="GO:0006310">
    <property type="term" value="P:DNA recombination"/>
    <property type="evidence" value="ECO:0007669"/>
    <property type="project" value="InterPro"/>
</dbReference>
<feature type="compositionally biased region" description="Low complexity" evidence="15">
    <location>
        <begin position="541"/>
        <end position="553"/>
    </location>
</feature>
<dbReference type="CDD" id="cd17920">
    <property type="entry name" value="DEXHc_RecQ"/>
    <property type="match status" value="1"/>
</dbReference>
<evidence type="ECO:0000256" key="4">
    <source>
        <dbReference type="ARBA" id="ARBA00022723"/>
    </source>
</evidence>
<dbReference type="Gene3D" id="1.10.150.80">
    <property type="entry name" value="HRDC domain"/>
    <property type="match status" value="1"/>
</dbReference>
<evidence type="ECO:0000256" key="5">
    <source>
        <dbReference type="ARBA" id="ARBA00022741"/>
    </source>
</evidence>
<dbReference type="InterPro" id="IPR004589">
    <property type="entry name" value="DNA_helicase_ATP-dep_RecQ"/>
</dbReference>
<name>A0A2N0AKF4_9LEPT</name>
<dbReference type="SUPFAM" id="SSF46785">
    <property type="entry name" value="Winged helix' DNA-binding domain"/>
    <property type="match status" value="1"/>
</dbReference>
<dbReference type="PROSITE" id="PS50967">
    <property type="entry name" value="HRDC"/>
    <property type="match status" value="1"/>
</dbReference>
<comment type="catalytic activity">
    <reaction evidence="11">
        <text>Couples ATP hydrolysis with the unwinding of duplex DNA by translocating in the 3'-5' direction.</text>
        <dbReference type="EC" id="5.6.2.4"/>
    </reaction>
</comment>
<keyword evidence="5" id="KW-0547">Nucleotide-binding</keyword>
<dbReference type="GO" id="GO:0005737">
    <property type="term" value="C:cytoplasm"/>
    <property type="evidence" value="ECO:0007669"/>
    <property type="project" value="TreeGrafter"/>
</dbReference>
<dbReference type="SMART" id="SM00341">
    <property type="entry name" value="HRDC"/>
    <property type="match status" value="1"/>
</dbReference>
<dbReference type="GO" id="GO:0030894">
    <property type="term" value="C:replisome"/>
    <property type="evidence" value="ECO:0007669"/>
    <property type="project" value="TreeGrafter"/>
</dbReference>
<dbReference type="OrthoDB" id="9763310at2"/>
<dbReference type="InterPro" id="IPR027417">
    <property type="entry name" value="P-loop_NTPase"/>
</dbReference>
<comment type="cofactor">
    <cofactor evidence="1">
        <name>Mg(2+)</name>
        <dbReference type="ChEBI" id="CHEBI:18420"/>
    </cofactor>
</comment>
<dbReference type="GO" id="GO:0009378">
    <property type="term" value="F:four-way junction helicase activity"/>
    <property type="evidence" value="ECO:0007669"/>
    <property type="project" value="TreeGrafter"/>
</dbReference>
<dbReference type="PROSITE" id="PS51192">
    <property type="entry name" value="HELICASE_ATP_BIND_1"/>
    <property type="match status" value="1"/>
</dbReference>
<dbReference type="InterPro" id="IPR002121">
    <property type="entry name" value="HRDC_dom"/>
</dbReference>
<comment type="similarity">
    <text evidence="3">Belongs to the helicase family. RecQ subfamily.</text>
</comment>
<dbReference type="InterPro" id="IPR032284">
    <property type="entry name" value="RecQ_Zn-bd"/>
</dbReference>
<dbReference type="InterPro" id="IPR011545">
    <property type="entry name" value="DEAD/DEAH_box_helicase_dom"/>
</dbReference>
<keyword evidence="8" id="KW-0067">ATP-binding</keyword>
<dbReference type="Proteomes" id="UP000232145">
    <property type="component" value="Unassembled WGS sequence"/>
</dbReference>
<dbReference type="PANTHER" id="PTHR13710">
    <property type="entry name" value="DNA HELICASE RECQ FAMILY MEMBER"/>
    <property type="match status" value="1"/>
</dbReference>
<dbReference type="NCBIfam" id="TIGR00614">
    <property type="entry name" value="recQ_fam"/>
    <property type="match status" value="1"/>
</dbReference>
<evidence type="ECO:0000256" key="3">
    <source>
        <dbReference type="ARBA" id="ARBA00005446"/>
    </source>
</evidence>
<reference evidence="19 20" key="1">
    <citation type="submission" date="2017-07" db="EMBL/GenBank/DDBJ databases">
        <title>Leptospira spp. isolated from tropical soils.</title>
        <authorList>
            <person name="Thibeaux R."/>
            <person name="Iraola G."/>
            <person name="Ferres I."/>
            <person name="Bierque E."/>
            <person name="Girault D."/>
            <person name="Soupe-Gilbert M.-E."/>
            <person name="Picardeau M."/>
            <person name="Goarant C."/>
        </authorList>
    </citation>
    <scope>NUCLEOTIDE SEQUENCE [LARGE SCALE GENOMIC DNA]</scope>
    <source>
        <strain evidence="19 20">FH2-B-A1</strain>
    </source>
</reference>
<keyword evidence="7 19" id="KW-0347">Helicase</keyword>
<evidence type="ECO:0000256" key="2">
    <source>
        <dbReference type="ARBA" id="ARBA00001947"/>
    </source>
</evidence>
<dbReference type="AlphaFoldDB" id="A0A2N0AKF4"/>
<accession>A0A2N0AKF4</accession>
<evidence type="ECO:0000256" key="12">
    <source>
        <dbReference type="ARBA" id="ARBA00034808"/>
    </source>
</evidence>
<dbReference type="InterPro" id="IPR014001">
    <property type="entry name" value="Helicase_ATP-bd"/>
</dbReference>
<evidence type="ECO:0000256" key="7">
    <source>
        <dbReference type="ARBA" id="ARBA00022806"/>
    </source>
</evidence>
<evidence type="ECO:0000256" key="14">
    <source>
        <dbReference type="ARBA" id="ARBA00044550"/>
    </source>
</evidence>
<dbReference type="SUPFAM" id="SSF47819">
    <property type="entry name" value="HRDC-like"/>
    <property type="match status" value="1"/>
</dbReference>
<feature type="domain" description="HRDC" evidence="16">
    <location>
        <begin position="561"/>
        <end position="635"/>
    </location>
</feature>
<evidence type="ECO:0000259" key="17">
    <source>
        <dbReference type="PROSITE" id="PS51192"/>
    </source>
</evidence>
<feature type="domain" description="Helicase ATP-binding" evidence="17">
    <location>
        <begin position="42"/>
        <end position="213"/>
    </location>
</feature>
<feature type="region of interest" description="Disordered" evidence="15">
    <location>
        <begin position="539"/>
        <end position="559"/>
    </location>
</feature>